<protein>
    <submittedName>
        <fullName evidence="2">Uncharacterized protein</fullName>
    </submittedName>
</protein>
<keyword evidence="3" id="KW-1185">Reference proteome</keyword>
<sequence>MPSYLSARLPERTSQGAYVAAITAFATVASNPAAWREGCLELWLTLVWPMAGALLAFLFPEAHPPFPPGRSDGPPAPPSKETP</sequence>
<comment type="caution">
    <text evidence="2">The sequence shown here is derived from an EMBL/GenBank/DDBJ whole genome shotgun (WGS) entry which is preliminary data.</text>
</comment>
<gene>
    <name evidence="2" type="ORF">ACFSNB_16750</name>
</gene>
<reference evidence="3" key="1">
    <citation type="journal article" date="2019" name="Int. J. Syst. Evol. Microbiol.">
        <title>The Global Catalogue of Microorganisms (GCM) 10K type strain sequencing project: providing services to taxonomists for standard genome sequencing and annotation.</title>
        <authorList>
            <consortium name="The Broad Institute Genomics Platform"/>
            <consortium name="The Broad Institute Genome Sequencing Center for Infectious Disease"/>
            <person name="Wu L."/>
            <person name="Ma J."/>
        </authorList>
    </citation>
    <scope>NUCLEOTIDE SEQUENCE [LARGE SCALE GENOMIC DNA]</scope>
    <source>
        <strain evidence="3">KCTC 15012</strain>
    </source>
</reference>
<organism evidence="2 3">
    <name type="scientific">Phaeospirillum tilakii</name>
    <dbReference type="NCBI Taxonomy" id="741673"/>
    <lineage>
        <taxon>Bacteria</taxon>
        <taxon>Pseudomonadati</taxon>
        <taxon>Pseudomonadota</taxon>
        <taxon>Alphaproteobacteria</taxon>
        <taxon>Rhodospirillales</taxon>
        <taxon>Rhodospirillaceae</taxon>
        <taxon>Phaeospirillum</taxon>
    </lineage>
</organism>
<evidence type="ECO:0000313" key="3">
    <source>
        <dbReference type="Proteomes" id="UP001597296"/>
    </source>
</evidence>
<feature type="transmembrane region" description="Helical" evidence="1">
    <location>
        <begin position="16"/>
        <end position="35"/>
    </location>
</feature>
<evidence type="ECO:0000256" key="1">
    <source>
        <dbReference type="SAM" id="Phobius"/>
    </source>
</evidence>
<keyword evidence="1" id="KW-1133">Transmembrane helix</keyword>
<evidence type="ECO:0000313" key="2">
    <source>
        <dbReference type="EMBL" id="MFD2235454.1"/>
    </source>
</evidence>
<feature type="transmembrane region" description="Helical" evidence="1">
    <location>
        <begin position="42"/>
        <end position="59"/>
    </location>
</feature>
<name>A0ABW5CDW2_9PROT</name>
<dbReference type="RefSeq" id="WP_377318655.1">
    <property type="nucleotide sequence ID" value="NZ_JBHUIY010000048.1"/>
</dbReference>
<keyword evidence="1" id="KW-0472">Membrane</keyword>
<dbReference type="EMBL" id="JBHUIY010000048">
    <property type="protein sequence ID" value="MFD2235454.1"/>
    <property type="molecule type" value="Genomic_DNA"/>
</dbReference>
<keyword evidence="1" id="KW-0812">Transmembrane</keyword>
<proteinExistence type="predicted"/>
<accession>A0ABW5CDW2</accession>
<dbReference type="Proteomes" id="UP001597296">
    <property type="component" value="Unassembled WGS sequence"/>
</dbReference>